<evidence type="ECO:0000256" key="1">
    <source>
        <dbReference type="ARBA" id="ARBA00004651"/>
    </source>
</evidence>
<evidence type="ECO:0000313" key="12">
    <source>
        <dbReference type="EMBL" id="QNT64140.1"/>
    </source>
</evidence>
<evidence type="ECO:0000256" key="2">
    <source>
        <dbReference type="ARBA" id="ARBA00008697"/>
    </source>
</evidence>
<sequence length="348" mass="37520">MFLAIKEMLHEKLRYGLIVALIFLVSYLLIILSGLATGLADLNKAAVTEWQANSIVLNRDAEGRMPQSFLPAKGVDTLSKSGAKVSQYSTLVKSEAGLKENAQLIGVDSDSFIFKKLQATSGHKTSNQNEGLVSDQFKNDGFKVGDYIKVANSDVKIKITGFTPNATLSALPVVYTSMQTIEPLNGGVINAVVFKNEPKNLTLPEGTKKFKISEFIDKLPGYSAQQLTFNFMIGFLYIIILIVISIFLYILTVQKLPNLGVLKAQGVSTKYLVLSTLFQSFVMSVIGVAFAIVLGEITAAVLPTEVPIAIATGNVVVTGVGIIVMSLLGALIPIRQITKVDPYKIIGG</sequence>
<feature type="domain" description="ABC3 transporter permease C-terminal" evidence="11">
    <location>
        <begin position="231"/>
        <end position="342"/>
    </location>
</feature>
<comment type="similarity">
    <text evidence="2">Belongs to the ABC-4 integral membrane protein family. HrtB subfamily.</text>
</comment>
<keyword evidence="13" id="KW-1185">Reference proteome</keyword>
<evidence type="ECO:0000256" key="9">
    <source>
        <dbReference type="ARBA" id="ARBA00023136"/>
    </source>
</evidence>
<evidence type="ECO:0000256" key="8">
    <source>
        <dbReference type="ARBA" id="ARBA00022989"/>
    </source>
</evidence>
<proteinExistence type="inferred from homology"/>
<dbReference type="InterPro" id="IPR051125">
    <property type="entry name" value="ABC-4/HrtB_transporter"/>
</dbReference>
<dbReference type="Proteomes" id="UP000516446">
    <property type="component" value="Chromosome"/>
</dbReference>
<evidence type="ECO:0000256" key="6">
    <source>
        <dbReference type="ARBA" id="ARBA00022475"/>
    </source>
</evidence>
<dbReference type="GO" id="GO:0005886">
    <property type="term" value="C:plasma membrane"/>
    <property type="evidence" value="ECO:0007669"/>
    <property type="project" value="UniProtKB-SubCell"/>
</dbReference>
<keyword evidence="6" id="KW-1003">Cell membrane</keyword>
<keyword evidence="9" id="KW-0472">Membrane</keyword>
<keyword evidence="5" id="KW-0813">Transport</keyword>
<comment type="subunit">
    <text evidence="3">The complex is composed of two ATP-binding proteins (HrtA), two transmembrane proteins (HrtB) and a solute-binding protein.</text>
</comment>
<evidence type="ECO:0000256" key="3">
    <source>
        <dbReference type="ARBA" id="ARBA00011131"/>
    </source>
</evidence>
<reference evidence="12 13" key="1">
    <citation type="submission" date="2019-08" db="EMBL/GenBank/DDBJ databases">
        <authorList>
            <person name="Chang H.C."/>
            <person name="Mun S.Y."/>
        </authorList>
    </citation>
    <scope>NUCLEOTIDE SEQUENCE [LARGE SCALE GENOMIC DNA]</scope>
    <source>
        <strain evidence="12 13">SK</strain>
    </source>
</reference>
<comment type="subcellular location">
    <subcellularLocation>
        <location evidence="1">Cell membrane</location>
        <topology evidence="1">Multi-pass membrane protein</topology>
    </subcellularLocation>
</comment>
<dbReference type="Pfam" id="PF02687">
    <property type="entry name" value="FtsX"/>
    <property type="match status" value="1"/>
</dbReference>
<gene>
    <name evidence="12" type="ORF">FY536_02115</name>
</gene>
<evidence type="ECO:0000259" key="11">
    <source>
        <dbReference type="Pfam" id="PF02687"/>
    </source>
</evidence>
<dbReference type="PANTHER" id="PTHR43738">
    <property type="entry name" value="ABC TRANSPORTER, MEMBRANE PROTEIN"/>
    <property type="match status" value="1"/>
</dbReference>
<evidence type="ECO:0000313" key="13">
    <source>
        <dbReference type="Proteomes" id="UP000516446"/>
    </source>
</evidence>
<evidence type="ECO:0000256" key="5">
    <source>
        <dbReference type="ARBA" id="ARBA00022448"/>
    </source>
</evidence>
<keyword evidence="8" id="KW-1133">Transmembrane helix</keyword>
<name>A0A7H1ML04_9LACO</name>
<dbReference type="EMBL" id="CP043431">
    <property type="protein sequence ID" value="QNT64140.1"/>
    <property type="molecule type" value="Genomic_DNA"/>
</dbReference>
<organism evidence="12 13">
    <name type="scientific">Weissella koreensis</name>
    <dbReference type="NCBI Taxonomy" id="165096"/>
    <lineage>
        <taxon>Bacteria</taxon>
        <taxon>Bacillati</taxon>
        <taxon>Bacillota</taxon>
        <taxon>Bacilli</taxon>
        <taxon>Lactobacillales</taxon>
        <taxon>Lactobacillaceae</taxon>
        <taxon>Weissella</taxon>
    </lineage>
</organism>
<protein>
    <recommendedName>
        <fullName evidence="4">Putative hemin transport system permease protein HrtB</fullName>
    </recommendedName>
</protein>
<comment type="function">
    <text evidence="10">Part of the ABC transporter complex hrt involved in hemin import. Responsible for the translocation of the substrate across the membrane.</text>
</comment>
<accession>A0A7H1ML04</accession>
<dbReference type="PANTHER" id="PTHR43738:SF1">
    <property type="entry name" value="HEMIN TRANSPORT SYSTEM PERMEASE PROTEIN HRTB-RELATED"/>
    <property type="match status" value="1"/>
</dbReference>
<dbReference type="InterPro" id="IPR003838">
    <property type="entry name" value="ABC3_permease_C"/>
</dbReference>
<dbReference type="RefSeq" id="WP_155279793.1">
    <property type="nucleotide sequence ID" value="NZ_CP043431.1"/>
</dbReference>
<evidence type="ECO:0000256" key="7">
    <source>
        <dbReference type="ARBA" id="ARBA00022692"/>
    </source>
</evidence>
<keyword evidence="7" id="KW-0812">Transmembrane</keyword>
<evidence type="ECO:0000256" key="10">
    <source>
        <dbReference type="ARBA" id="ARBA00024973"/>
    </source>
</evidence>
<evidence type="ECO:0000256" key="4">
    <source>
        <dbReference type="ARBA" id="ARBA00016962"/>
    </source>
</evidence>
<dbReference type="AlphaFoldDB" id="A0A7H1ML04"/>